<dbReference type="AlphaFoldDB" id="A0A382MZQ0"/>
<evidence type="ECO:0000313" key="1">
    <source>
        <dbReference type="EMBL" id="SVC54359.1"/>
    </source>
</evidence>
<dbReference type="EMBL" id="UINC01097006">
    <property type="protein sequence ID" value="SVC54359.1"/>
    <property type="molecule type" value="Genomic_DNA"/>
</dbReference>
<gene>
    <name evidence="1" type="ORF">METZ01_LOCUS307213</name>
</gene>
<proteinExistence type="predicted"/>
<organism evidence="1">
    <name type="scientific">marine metagenome</name>
    <dbReference type="NCBI Taxonomy" id="408172"/>
    <lineage>
        <taxon>unclassified sequences</taxon>
        <taxon>metagenomes</taxon>
        <taxon>ecological metagenomes</taxon>
    </lineage>
</organism>
<sequence>MDIARLKQLAGVNEFKGYKEYVPENPSITASALRKKEKDLGLKPGDPEWFKLWFSRPFMTGNLGFRGRQK</sequence>
<name>A0A382MZQ0_9ZZZZ</name>
<accession>A0A382MZQ0</accession>
<protein>
    <submittedName>
        <fullName evidence="1">Uncharacterized protein</fullName>
    </submittedName>
</protein>
<reference evidence="1" key="1">
    <citation type="submission" date="2018-05" db="EMBL/GenBank/DDBJ databases">
        <authorList>
            <person name="Lanie J.A."/>
            <person name="Ng W.-L."/>
            <person name="Kazmierczak K.M."/>
            <person name="Andrzejewski T.M."/>
            <person name="Davidsen T.M."/>
            <person name="Wayne K.J."/>
            <person name="Tettelin H."/>
            <person name="Glass J.I."/>
            <person name="Rusch D."/>
            <person name="Podicherti R."/>
            <person name="Tsui H.-C.T."/>
            <person name="Winkler M.E."/>
        </authorList>
    </citation>
    <scope>NUCLEOTIDE SEQUENCE</scope>
</reference>